<reference evidence="11" key="1">
    <citation type="submission" date="2025-08" db="UniProtKB">
        <authorList>
            <consortium name="RefSeq"/>
        </authorList>
    </citation>
    <scope>IDENTIFICATION</scope>
    <source>
        <tissue evidence="11">Young leaves</tissue>
    </source>
</reference>
<dbReference type="InterPro" id="IPR058543">
    <property type="entry name" value="Beta-prop_RSE1/DDB1/CPSF1_2nd"/>
</dbReference>
<dbReference type="GO" id="GO:0055046">
    <property type="term" value="P:microgametogenesis"/>
    <property type="evidence" value="ECO:0007669"/>
    <property type="project" value="UniProtKB-ARBA"/>
</dbReference>
<dbReference type="GO" id="GO:0009846">
    <property type="term" value="P:pollen germination"/>
    <property type="evidence" value="ECO:0007669"/>
    <property type="project" value="UniProtKB-ARBA"/>
</dbReference>
<dbReference type="Proteomes" id="UP000504608">
    <property type="component" value="Unplaced"/>
</dbReference>
<evidence type="ECO:0000256" key="6">
    <source>
        <dbReference type="SAM" id="MobiDB-lite"/>
    </source>
</evidence>
<dbReference type="GeneID" id="111476843"/>
<dbReference type="GO" id="GO:0005634">
    <property type="term" value="C:nucleus"/>
    <property type="evidence" value="ECO:0007669"/>
    <property type="project" value="UniProtKB-SubCell"/>
</dbReference>
<dbReference type="InterPro" id="IPR050358">
    <property type="entry name" value="RSE1/DDB1/CFT1"/>
</dbReference>
<dbReference type="PANTHER" id="PTHR10644">
    <property type="entry name" value="DNA REPAIR/RNA PROCESSING CPSF FAMILY"/>
    <property type="match status" value="1"/>
</dbReference>
<feature type="region of interest" description="Disordered" evidence="6">
    <location>
        <begin position="820"/>
        <end position="850"/>
    </location>
</feature>
<dbReference type="FunFam" id="2.130.10.10:FF:000027">
    <property type="entry name" value="Splicing factor 3B subunit 3"/>
    <property type="match status" value="1"/>
</dbReference>
<dbReference type="FunFam" id="2.130.10.10:FF:000041">
    <property type="entry name" value="Splicing factor 3b subunit 3"/>
    <property type="match status" value="1"/>
</dbReference>
<name>A0A6J1IGX4_CUCMA</name>
<evidence type="ECO:0000256" key="2">
    <source>
        <dbReference type="ARBA" id="ARBA00023242"/>
    </source>
</evidence>
<dbReference type="FunFam" id="1.10.150.910:FF:000002">
    <property type="entry name" value="Splicing factor 3B subunit 3"/>
    <property type="match status" value="1"/>
</dbReference>
<dbReference type="KEGG" id="cmax:111476843"/>
<comment type="subcellular location">
    <subcellularLocation>
        <location evidence="1">Nucleus</location>
    </subcellularLocation>
</comment>
<comment type="subunit">
    <text evidence="5">Identified in the spliceosome C complex. Component of the U11/U12 snRNPs that are part of the U12-type spliceosome. Component of splicing factor SF3B complex.</text>
</comment>
<dbReference type="Pfam" id="PF10433">
    <property type="entry name" value="Beta-prop_RSE1_1st"/>
    <property type="match status" value="1"/>
</dbReference>
<evidence type="ECO:0000259" key="9">
    <source>
        <dbReference type="Pfam" id="PF23726"/>
    </source>
</evidence>
<dbReference type="GO" id="GO:0048481">
    <property type="term" value="P:plant ovule development"/>
    <property type="evidence" value="ECO:0007669"/>
    <property type="project" value="UniProtKB-ARBA"/>
</dbReference>
<evidence type="ECO:0000259" key="8">
    <source>
        <dbReference type="Pfam" id="PF10433"/>
    </source>
</evidence>
<dbReference type="OrthoDB" id="436637at2759"/>
<feature type="domain" description="RSE1/DDB1/CPSF1 first beta-propeller" evidence="8">
    <location>
        <begin position="14"/>
        <end position="367"/>
    </location>
</feature>
<dbReference type="Pfam" id="PF23726">
    <property type="entry name" value="Beta-prop_RSE1_2nd"/>
    <property type="match status" value="1"/>
</dbReference>
<keyword evidence="2" id="KW-0539">Nucleus</keyword>
<evidence type="ECO:0000256" key="5">
    <source>
        <dbReference type="ARBA" id="ARBA00065480"/>
    </source>
</evidence>
<proteinExistence type="inferred from homology"/>
<feature type="domain" description="RSE1/DDB1/CPSF1 second beta-propeller" evidence="9">
    <location>
        <begin position="442"/>
        <end position="762"/>
    </location>
</feature>
<protein>
    <submittedName>
        <fullName evidence="11">Spliceosome-associated protein 130 A-like</fullName>
    </submittedName>
</protein>
<dbReference type="AlphaFoldDB" id="A0A6J1IGX4"/>
<evidence type="ECO:0000313" key="11">
    <source>
        <dbReference type="RefSeq" id="XP_022976446.1"/>
    </source>
</evidence>
<evidence type="ECO:0000259" key="7">
    <source>
        <dbReference type="Pfam" id="PF03178"/>
    </source>
</evidence>
<dbReference type="Gene3D" id="2.130.10.10">
    <property type="entry name" value="YVTN repeat-like/Quinoprotein amine dehydrogenase"/>
    <property type="match status" value="3"/>
</dbReference>
<dbReference type="GO" id="GO:0003676">
    <property type="term" value="F:nucleic acid binding"/>
    <property type="evidence" value="ECO:0007669"/>
    <property type="project" value="InterPro"/>
</dbReference>
<accession>A0A6J1IGX4</accession>
<dbReference type="Pfam" id="PF03178">
    <property type="entry name" value="CPSF_A"/>
    <property type="match status" value="1"/>
</dbReference>
<dbReference type="InterPro" id="IPR036322">
    <property type="entry name" value="WD40_repeat_dom_sf"/>
</dbReference>
<dbReference type="RefSeq" id="XP_022976446.1">
    <property type="nucleotide sequence ID" value="XM_023120678.1"/>
</dbReference>
<organism evidence="10 11">
    <name type="scientific">Cucurbita maxima</name>
    <name type="common">Pumpkin</name>
    <name type="synonym">Winter squash</name>
    <dbReference type="NCBI Taxonomy" id="3661"/>
    <lineage>
        <taxon>Eukaryota</taxon>
        <taxon>Viridiplantae</taxon>
        <taxon>Streptophyta</taxon>
        <taxon>Embryophyta</taxon>
        <taxon>Tracheophyta</taxon>
        <taxon>Spermatophyta</taxon>
        <taxon>Magnoliopsida</taxon>
        <taxon>eudicotyledons</taxon>
        <taxon>Gunneridae</taxon>
        <taxon>Pentapetalae</taxon>
        <taxon>rosids</taxon>
        <taxon>fabids</taxon>
        <taxon>Cucurbitales</taxon>
        <taxon>Cucurbitaceae</taxon>
        <taxon>Cucurbiteae</taxon>
        <taxon>Cucurbita</taxon>
    </lineage>
</organism>
<comment type="similarity">
    <text evidence="3">Belongs to the RSE1 family.</text>
</comment>
<evidence type="ECO:0000313" key="10">
    <source>
        <dbReference type="Proteomes" id="UP000504608"/>
    </source>
</evidence>
<dbReference type="InterPro" id="IPR004871">
    <property type="entry name" value="RSE1/DDB1/CPSF1_C"/>
</dbReference>
<evidence type="ECO:0000256" key="4">
    <source>
        <dbReference type="ARBA" id="ARBA00055504"/>
    </source>
</evidence>
<dbReference type="SUPFAM" id="SSF50978">
    <property type="entry name" value="WD40 repeat-like"/>
    <property type="match status" value="1"/>
</dbReference>
<comment type="function">
    <text evidence="4">Subunit of the splicing factor SF3B required for 'A' complex assembly formed by the stable binding of U2 snRNP to the branchpoint sequence (BPS) in pre-mRNA. Sequence independent binding of SF3A/SF3B complex upstream of the branch site is essential, it may anchor U2 snRNP to the pre-mRNA. May also be involved in the assembly of the 'E' complex. Also belongs to the minor U12-dependent spliceosome, which is involved in the splicing of rare class of nuclear pre-mRNA intron. Required for pollen and ovule development, especially during the transition from microspore to the bicellular stage in pollen development. Involved in the accumulation of QRT1 and QRT3.</text>
</comment>
<dbReference type="InterPro" id="IPR015943">
    <property type="entry name" value="WD40/YVTN_repeat-like_dom_sf"/>
</dbReference>
<feature type="domain" description="RSE1/DDB1/CPSF1 C-terminal" evidence="7">
    <location>
        <begin position="861"/>
        <end position="1180"/>
    </location>
</feature>
<dbReference type="Gene3D" id="1.10.150.910">
    <property type="match status" value="1"/>
</dbReference>
<sequence length="1214" mass="134793">MYLYNLTLQRATGIVFAINGNFSGGKTQEIVVARGKVLDLIRPDDSGKIQTLLSVEIFGAIRSLAQFRLTGALKDYIVVGSDSGRIVILEYNKDKNVFDKIHQETFGKSGCRRIVPGQFLAVDPKGRAVMIGACEKQKLVYVLNRDTAARLTISSPLEAHKSHTIVYSICGVDCGFDNPIFAAIELDYSEADQDATGVAASEAQKHLTFYELDLGLNHVSRKWSEPVDNGANMLVTVPGGGDGPSGVLVCAENFVIYKNQGHPDVRAVIPRRADLPAERGVLIVSAAMHKQKTMFFFLLQTEYGDIFKVTLEHNNDSVKELKIKYFDTIAVTASMCVLKSGFLFAASEFGNHSLYQFQSIGDDADVESSSATLMETEEGFQPVFFQPRRLKNLVRIDQVESLMPIMDMKIVNLFEEETPQIFTLCGCGPRSSLRILRPGLAISEMAVSELPGVPSAVWTVKKNINDEFDAYIVVSFVNATLVLSIGETVEEVSDSGFLDTTPSLAVSLIGDDSLMQVHPNGIRHIREDGRINEWRTSGKRTIVKVGSNRLQVVIALSGGELIYFEMDMTGQLIEVEKHEMSGDVACLDIAPVPEGRQRSRFLAVGSYDNTIRILSLDPDDCMQILSVQSVSAAPESLLFLEVLASVGGEDGADHPASLFLNAALHSGVLFRTVVDMVTGQLSDSRSRFLGLRAPKLFSVVLRGRRAILCLSSRPWLGYIHQGHFLLTPLSYETLEYASSFSSDQCAEGVVAVAGSFLRVFTIERLGETFNETVIPLRYTPRKFVLHPRRKLLVVIESDQGAFTAEEREAARKECFEAAGVGENGHGSMEQMENGGDDEDKDDPLSDEHYGYPKAESEKWVSCIRVLDPRSATTTCLLELQDSEAAFSVCTVNFHDKEYGTLLAVGTAKGLQFFPKRSLVAGYIHIYRFLEDGKSLELLHKTQVEGVPLALAQFQGRLLAGIGSVLRLYDLGKRRLLRKCENKLFPNTIVSIQTYRDRIYVGDIQESFHYCKYRRDENQLYIFADDSVPRWITASYHVDFDTMAGADKFGNIYFVRLPQDVSDEIEEDPTGGKIKWEQGKLNGAPNKVEEIIQFHIGDMVTSLQKASLIPGGGECILYGTVMGSLGALHAFTSRDDVDFFSHLEMHMRQEHPPLCGRDHMGYRSAYFPVKDVIDGDLCEQFPTLPLDMQRKIADELDRTPGEILKKLEEVRNKII</sequence>
<gene>
    <name evidence="11" type="primary">LOC111476843</name>
</gene>
<evidence type="ECO:0000256" key="1">
    <source>
        <dbReference type="ARBA" id="ARBA00004123"/>
    </source>
</evidence>
<keyword evidence="10" id="KW-1185">Reference proteome</keyword>
<dbReference type="InterPro" id="IPR018846">
    <property type="entry name" value="Beta-prop_RSE1/DDB1/CPSF1_1st"/>
</dbReference>
<evidence type="ECO:0000256" key="3">
    <source>
        <dbReference type="ARBA" id="ARBA00038266"/>
    </source>
</evidence>